<dbReference type="PROSITE" id="PS00108">
    <property type="entry name" value="PROTEIN_KINASE_ST"/>
    <property type="match status" value="1"/>
</dbReference>
<evidence type="ECO:0000256" key="5">
    <source>
        <dbReference type="ARBA" id="ARBA00022777"/>
    </source>
</evidence>
<dbReference type="EMBL" id="DQID01000284">
    <property type="protein sequence ID" value="HCT15286.1"/>
    <property type="molecule type" value="Genomic_DNA"/>
</dbReference>
<evidence type="ECO:0000313" key="12">
    <source>
        <dbReference type="EMBL" id="HCT15286.1"/>
    </source>
</evidence>
<evidence type="ECO:0000256" key="2">
    <source>
        <dbReference type="ARBA" id="ARBA00022527"/>
    </source>
</evidence>
<gene>
    <name evidence="12" type="ORF">DIW82_11025</name>
</gene>
<dbReference type="SUPFAM" id="SSF56112">
    <property type="entry name" value="Protein kinase-like (PK-like)"/>
    <property type="match status" value="1"/>
</dbReference>
<feature type="region of interest" description="Disordered" evidence="10">
    <location>
        <begin position="1"/>
        <end position="39"/>
    </location>
</feature>
<dbReference type="AlphaFoldDB" id="A0A3D4T166"/>
<dbReference type="PROSITE" id="PS00107">
    <property type="entry name" value="PROTEIN_KINASE_ATP"/>
    <property type="match status" value="1"/>
</dbReference>
<dbReference type="InterPro" id="IPR011009">
    <property type="entry name" value="Kinase-like_dom_sf"/>
</dbReference>
<dbReference type="InterPro" id="IPR008271">
    <property type="entry name" value="Ser/Thr_kinase_AS"/>
</dbReference>
<protein>
    <recommendedName>
        <fullName evidence="1">non-specific serine/threonine protein kinase</fullName>
        <ecNumber evidence="1">2.7.11.1</ecNumber>
    </recommendedName>
</protein>
<evidence type="ECO:0000256" key="4">
    <source>
        <dbReference type="ARBA" id="ARBA00022741"/>
    </source>
</evidence>
<keyword evidence="4 9" id="KW-0547">Nucleotide-binding</keyword>
<dbReference type="GO" id="GO:0005524">
    <property type="term" value="F:ATP binding"/>
    <property type="evidence" value="ECO:0007669"/>
    <property type="project" value="UniProtKB-UniRule"/>
</dbReference>
<evidence type="ECO:0000313" key="13">
    <source>
        <dbReference type="Proteomes" id="UP000261739"/>
    </source>
</evidence>
<dbReference type="GO" id="GO:0004674">
    <property type="term" value="F:protein serine/threonine kinase activity"/>
    <property type="evidence" value="ECO:0007669"/>
    <property type="project" value="UniProtKB-KW"/>
</dbReference>
<accession>A0A3D4T166</accession>
<keyword evidence="5 12" id="KW-0418">Kinase</keyword>
<comment type="caution">
    <text evidence="12">The sequence shown here is derived from an EMBL/GenBank/DDBJ whole genome shotgun (WGS) entry which is preliminary data.</text>
</comment>
<dbReference type="Proteomes" id="UP000261739">
    <property type="component" value="Unassembled WGS sequence"/>
</dbReference>
<keyword evidence="2 12" id="KW-0723">Serine/threonine-protein kinase</keyword>
<keyword evidence="6 9" id="KW-0067">ATP-binding</keyword>
<dbReference type="FunFam" id="3.30.200.20:FF:000035">
    <property type="entry name" value="Serine/threonine protein kinase Stk1"/>
    <property type="match status" value="1"/>
</dbReference>
<feature type="region of interest" description="Disordered" evidence="10">
    <location>
        <begin position="315"/>
        <end position="345"/>
    </location>
</feature>
<dbReference type="InterPro" id="IPR017441">
    <property type="entry name" value="Protein_kinase_ATP_BS"/>
</dbReference>
<comment type="catalytic activity">
    <reaction evidence="7">
        <text>L-threonyl-[protein] + ATP = O-phospho-L-threonyl-[protein] + ADP + H(+)</text>
        <dbReference type="Rhea" id="RHEA:46608"/>
        <dbReference type="Rhea" id="RHEA-COMP:11060"/>
        <dbReference type="Rhea" id="RHEA-COMP:11605"/>
        <dbReference type="ChEBI" id="CHEBI:15378"/>
        <dbReference type="ChEBI" id="CHEBI:30013"/>
        <dbReference type="ChEBI" id="CHEBI:30616"/>
        <dbReference type="ChEBI" id="CHEBI:61977"/>
        <dbReference type="ChEBI" id="CHEBI:456216"/>
        <dbReference type="EC" id="2.7.11.1"/>
    </reaction>
</comment>
<evidence type="ECO:0000256" key="3">
    <source>
        <dbReference type="ARBA" id="ARBA00022679"/>
    </source>
</evidence>
<evidence type="ECO:0000256" key="9">
    <source>
        <dbReference type="PROSITE-ProRule" id="PRU10141"/>
    </source>
</evidence>
<name>A0A3D4T166_9CORY</name>
<dbReference type="SMART" id="SM00220">
    <property type="entry name" value="S_TKc"/>
    <property type="match status" value="1"/>
</dbReference>
<evidence type="ECO:0000256" key="6">
    <source>
        <dbReference type="ARBA" id="ARBA00022840"/>
    </source>
</evidence>
<dbReference type="GO" id="GO:0045717">
    <property type="term" value="P:negative regulation of fatty acid biosynthetic process"/>
    <property type="evidence" value="ECO:0007669"/>
    <property type="project" value="UniProtKB-ARBA"/>
</dbReference>
<feature type="non-terminal residue" evidence="12">
    <location>
        <position position="345"/>
    </location>
</feature>
<dbReference type="Gene3D" id="1.10.510.10">
    <property type="entry name" value="Transferase(Phosphotransferase) domain 1"/>
    <property type="match status" value="1"/>
</dbReference>
<dbReference type="PANTHER" id="PTHR43289">
    <property type="entry name" value="MITOGEN-ACTIVATED PROTEIN KINASE KINASE KINASE 20-RELATED"/>
    <property type="match status" value="1"/>
</dbReference>
<dbReference type="CDD" id="cd14014">
    <property type="entry name" value="STKc_PknB_like"/>
    <property type="match status" value="1"/>
</dbReference>
<evidence type="ECO:0000256" key="1">
    <source>
        <dbReference type="ARBA" id="ARBA00012513"/>
    </source>
</evidence>
<dbReference type="PROSITE" id="PS50011">
    <property type="entry name" value="PROTEIN_KINASE_DOM"/>
    <property type="match status" value="1"/>
</dbReference>
<dbReference type="FunFam" id="1.10.510.10:FF:000021">
    <property type="entry name" value="Serine/threonine protein kinase"/>
    <property type="match status" value="1"/>
</dbReference>
<reference evidence="12 13" key="1">
    <citation type="journal article" date="2018" name="Nat. Biotechnol.">
        <title>A standardized bacterial taxonomy based on genome phylogeny substantially revises the tree of life.</title>
        <authorList>
            <person name="Parks D.H."/>
            <person name="Chuvochina M."/>
            <person name="Waite D.W."/>
            <person name="Rinke C."/>
            <person name="Skarshewski A."/>
            <person name="Chaumeil P.A."/>
            <person name="Hugenholtz P."/>
        </authorList>
    </citation>
    <scope>NUCLEOTIDE SEQUENCE [LARGE SCALE GENOMIC DNA]</scope>
    <source>
        <strain evidence="12">UBA11247</strain>
    </source>
</reference>
<evidence type="ECO:0000259" key="11">
    <source>
        <dbReference type="PROSITE" id="PS50011"/>
    </source>
</evidence>
<proteinExistence type="predicted"/>
<feature type="compositionally biased region" description="Polar residues" evidence="10">
    <location>
        <begin position="1"/>
        <end position="17"/>
    </location>
</feature>
<dbReference type="Pfam" id="PF00069">
    <property type="entry name" value="Pkinase"/>
    <property type="match status" value="1"/>
</dbReference>
<evidence type="ECO:0000256" key="10">
    <source>
        <dbReference type="SAM" id="MobiDB-lite"/>
    </source>
</evidence>
<evidence type="ECO:0000256" key="8">
    <source>
        <dbReference type="ARBA" id="ARBA00048679"/>
    </source>
</evidence>
<keyword evidence="3" id="KW-0808">Transferase</keyword>
<comment type="catalytic activity">
    <reaction evidence="8">
        <text>L-seryl-[protein] + ATP = O-phospho-L-seryl-[protein] + ADP + H(+)</text>
        <dbReference type="Rhea" id="RHEA:17989"/>
        <dbReference type="Rhea" id="RHEA-COMP:9863"/>
        <dbReference type="Rhea" id="RHEA-COMP:11604"/>
        <dbReference type="ChEBI" id="CHEBI:15378"/>
        <dbReference type="ChEBI" id="CHEBI:29999"/>
        <dbReference type="ChEBI" id="CHEBI:30616"/>
        <dbReference type="ChEBI" id="CHEBI:83421"/>
        <dbReference type="ChEBI" id="CHEBI:456216"/>
        <dbReference type="EC" id="2.7.11.1"/>
    </reaction>
</comment>
<feature type="domain" description="Protein kinase" evidence="11">
    <location>
        <begin position="54"/>
        <end position="315"/>
    </location>
</feature>
<dbReference type="Gene3D" id="3.30.200.20">
    <property type="entry name" value="Phosphorylase Kinase, domain 1"/>
    <property type="match status" value="1"/>
</dbReference>
<sequence>MSDNDSVNGTNGETGETQAFGVPDAVAGGSGDRNAHDPGRMQRVLDTHYGAGRFRTGKVIGRGGMSTVWLAYDTTEQRDVAVKVLKPELTDDPEFRARFRAEAEAAETIRSEHVVATYDYGEQANVDGTGMTYCFIVMEYIQGESLADILARERTLPEVMALDLITQAALGLQAIHERRLVHRDIKPGNLMVTADGVVKVTDFGIAKAASAVPLTRTGMVVGTAQYVSPEQAQGHDVGPSSDVYSLGVVGYEMLAGRRPFAGESTVSVALKHISAPVPEIPGEVSAPMRRLISVCLRKNPAARYADGAELAAATVPVHDGQMPPEPRSGVGPATDPRSPQAPRTQ</sequence>
<dbReference type="PANTHER" id="PTHR43289:SF6">
    <property type="entry name" value="SERINE_THREONINE-PROTEIN KINASE NEKL-3"/>
    <property type="match status" value="1"/>
</dbReference>
<feature type="binding site" evidence="9">
    <location>
        <position position="83"/>
    </location>
    <ligand>
        <name>ATP</name>
        <dbReference type="ChEBI" id="CHEBI:30616"/>
    </ligand>
</feature>
<dbReference type="InterPro" id="IPR000719">
    <property type="entry name" value="Prot_kinase_dom"/>
</dbReference>
<evidence type="ECO:0000256" key="7">
    <source>
        <dbReference type="ARBA" id="ARBA00047899"/>
    </source>
</evidence>
<dbReference type="STRING" id="863239.GCA_000213935_00842"/>
<dbReference type="EC" id="2.7.11.1" evidence="1"/>
<organism evidence="12 13">
    <name type="scientific">Corynebacterium nuruki</name>
    <dbReference type="NCBI Taxonomy" id="1032851"/>
    <lineage>
        <taxon>Bacteria</taxon>
        <taxon>Bacillati</taxon>
        <taxon>Actinomycetota</taxon>
        <taxon>Actinomycetes</taxon>
        <taxon>Mycobacteriales</taxon>
        <taxon>Corynebacteriaceae</taxon>
        <taxon>Corynebacterium</taxon>
    </lineage>
</organism>